<dbReference type="PROSITE" id="PS50022">
    <property type="entry name" value="FA58C_3"/>
    <property type="match status" value="4"/>
</dbReference>
<dbReference type="Pfam" id="PF00754">
    <property type="entry name" value="F5_F8_type_C"/>
    <property type="match status" value="3"/>
</dbReference>
<dbReference type="GO" id="GO:0008422">
    <property type="term" value="F:beta-glucosidase activity"/>
    <property type="evidence" value="ECO:0007669"/>
    <property type="project" value="UniProtKB-EC"/>
</dbReference>
<dbReference type="InterPro" id="IPR017853">
    <property type="entry name" value="GH"/>
</dbReference>
<feature type="compositionally biased region" description="Polar residues" evidence="7">
    <location>
        <begin position="303"/>
        <end position="312"/>
    </location>
</feature>
<dbReference type="InterPro" id="IPR002772">
    <property type="entry name" value="Glyco_hydro_3_C"/>
</dbReference>
<dbReference type="SUPFAM" id="SSF49785">
    <property type="entry name" value="Galactose-binding domain-like"/>
    <property type="match status" value="4"/>
</dbReference>
<dbReference type="EC" id="3.2.1.21" evidence="3"/>
<dbReference type="InterPro" id="IPR008979">
    <property type="entry name" value="Galactose-bd-like_sf"/>
</dbReference>
<dbReference type="SUPFAM" id="SSF51445">
    <property type="entry name" value="(Trans)glycosidases"/>
    <property type="match status" value="1"/>
</dbReference>
<keyword evidence="10" id="KW-1185">Reference proteome</keyword>
<comment type="similarity">
    <text evidence="2">Belongs to the glycosyl hydrolase 3 family.</text>
</comment>
<evidence type="ECO:0000256" key="3">
    <source>
        <dbReference type="ARBA" id="ARBA00012744"/>
    </source>
</evidence>
<proteinExistence type="inferred from homology"/>
<dbReference type="Gene3D" id="2.60.40.10">
    <property type="entry name" value="Immunoglobulins"/>
    <property type="match status" value="1"/>
</dbReference>
<evidence type="ECO:0000256" key="1">
    <source>
        <dbReference type="ARBA" id="ARBA00000448"/>
    </source>
</evidence>
<dbReference type="KEGG" id="hoh:Hoch_4788"/>
<dbReference type="InterPro" id="IPR051915">
    <property type="entry name" value="Cellulose_Degrad_GH3"/>
</dbReference>
<dbReference type="eggNOG" id="COG1472">
    <property type="taxonomic scope" value="Bacteria"/>
</dbReference>
<dbReference type="InterPro" id="IPR000421">
    <property type="entry name" value="FA58C"/>
</dbReference>
<keyword evidence="6" id="KW-0326">Glycosidase</keyword>
<dbReference type="HOGENOM" id="CLU_250830_0_0_7"/>
<evidence type="ECO:0000313" key="10">
    <source>
        <dbReference type="Proteomes" id="UP000001880"/>
    </source>
</evidence>
<dbReference type="PRINTS" id="PR00133">
    <property type="entry name" value="GLHYDRLASE3"/>
</dbReference>
<evidence type="ECO:0000256" key="4">
    <source>
        <dbReference type="ARBA" id="ARBA00022729"/>
    </source>
</evidence>
<evidence type="ECO:0000256" key="6">
    <source>
        <dbReference type="ARBA" id="ARBA00023295"/>
    </source>
</evidence>
<dbReference type="STRING" id="502025.Hoch_4788"/>
<dbReference type="Gene3D" id="3.20.20.300">
    <property type="entry name" value="Glycoside hydrolase, family 3, N-terminal domain"/>
    <property type="match status" value="1"/>
</dbReference>
<name>D0LSQ6_HALO1</name>
<dbReference type="Gene3D" id="2.60.120.260">
    <property type="entry name" value="Galactose-binding domain-like"/>
    <property type="match status" value="4"/>
</dbReference>
<dbReference type="InterPro" id="IPR036881">
    <property type="entry name" value="Glyco_hydro_3_C_sf"/>
</dbReference>
<dbReference type="GO" id="GO:0009251">
    <property type="term" value="P:glucan catabolic process"/>
    <property type="evidence" value="ECO:0007669"/>
    <property type="project" value="TreeGrafter"/>
</dbReference>
<feature type="domain" description="F5/8 type C" evidence="8">
    <location>
        <begin position="12"/>
        <end position="152"/>
    </location>
</feature>
<comment type="catalytic activity">
    <reaction evidence="1">
        <text>Hydrolysis of terminal, non-reducing beta-D-glucosyl residues with release of beta-D-glucose.</text>
        <dbReference type="EC" id="3.2.1.21"/>
    </reaction>
</comment>
<dbReference type="InterPro" id="IPR013783">
    <property type="entry name" value="Ig-like_fold"/>
</dbReference>
<feature type="domain" description="F5/8 type C" evidence="8">
    <location>
        <begin position="1389"/>
        <end position="1530"/>
    </location>
</feature>
<protein>
    <recommendedName>
        <fullName evidence="3">beta-glucosidase</fullName>
        <ecNumber evidence="3">3.2.1.21</ecNumber>
    </recommendedName>
</protein>
<dbReference type="Gene3D" id="3.40.50.1700">
    <property type="entry name" value="Glycoside hydrolase family 3 C-terminal domain"/>
    <property type="match status" value="1"/>
</dbReference>
<feature type="domain" description="F5/8 type C" evidence="8">
    <location>
        <begin position="154"/>
        <end position="268"/>
    </location>
</feature>
<reference evidence="9 10" key="1">
    <citation type="journal article" date="2010" name="Stand. Genomic Sci.">
        <title>Complete genome sequence of Haliangium ochraceum type strain (SMP-2).</title>
        <authorList>
            <consortium name="US DOE Joint Genome Institute (JGI-PGF)"/>
            <person name="Ivanova N."/>
            <person name="Daum C."/>
            <person name="Lang E."/>
            <person name="Abt B."/>
            <person name="Kopitz M."/>
            <person name="Saunders E."/>
            <person name="Lapidus A."/>
            <person name="Lucas S."/>
            <person name="Glavina Del Rio T."/>
            <person name="Nolan M."/>
            <person name="Tice H."/>
            <person name="Copeland A."/>
            <person name="Cheng J.F."/>
            <person name="Chen F."/>
            <person name="Bruce D."/>
            <person name="Goodwin L."/>
            <person name="Pitluck S."/>
            <person name="Mavromatis K."/>
            <person name="Pati A."/>
            <person name="Mikhailova N."/>
            <person name="Chen A."/>
            <person name="Palaniappan K."/>
            <person name="Land M."/>
            <person name="Hauser L."/>
            <person name="Chang Y.J."/>
            <person name="Jeffries C.D."/>
            <person name="Detter J.C."/>
            <person name="Brettin T."/>
            <person name="Rohde M."/>
            <person name="Goker M."/>
            <person name="Bristow J."/>
            <person name="Markowitz V."/>
            <person name="Eisen J.A."/>
            <person name="Hugenholtz P."/>
            <person name="Kyrpides N.C."/>
            <person name="Klenk H.P."/>
        </authorList>
    </citation>
    <scope>NUCLEOTIDE SEQUENCE [LARGE SCALE GENOMIC DNA]</scope>
    <source>
        <strain evidence="10">DSM 14365 / CIP 107738 / JCM 11303 / AJ 13395 / SMP-2</strain>
    </source>
</reference>
<sequence>MLGANACLPGQDDAESTGTNARAAFTTAAATLSIAGAAASSGAAAFAVDGNLGTRWESSFADPQWIRFDLGSAQELGSIELVWETANASNYTVEGSNDDTNWTTLATQTGMAAGERTDTVALAGNFRYVRVHGTARTTEYGYSLWEATLYSPDDGPPSAGDTRWDVVAATASSLEFGTALEAADGNMGTRWASEAADPQWVRFDLGQARDIGRVVIHWETASASAYTIEGSNDDASWTVLASKSNMAVGARSDDLSGLAGSYRYLRIHGTARTTGYGYSIWETEIYAGGGGQPPGGGDPWSVSGATASSTEYGTPAEAADGNMGTRWASEAADPQWIRFDLGQAREIGRVVIHWETASASAYAIEGSNDDANWTTLATKTGMAAGARSDDVGGLAGSYRYLRIHGTARTTGYGYSIFETEIYATGGGSTEPPPTGPFTMSLSVPYVEYLQIELVPPSLEGTDILVIQNNTLDTQVSYAGGTQVTIHERQSSIFGRNVFFNESGTSANPLSVNMNQNRNVAVQLVPIDDGGENPVYDDPIEYPETAPRPGAFALTAPGHQEVYHQDRTPVLSWAPVAGASNYRVYLNITRDDYDFSQPGSLLERYTLIGETNQTSLQAPSLPDRWTYRWYVEAVTGGGIVTSENRAFSVYLPDFEDVDDGVNIVAGARDLNKNGTIEPYEDWRLPIETRIDDLISRMSPMEKAMQLFFVVEENPTAGWHFGPALPHDLFAYQKATAATNLGIPFVSAGDTTHGYVTSFPTGVGMAATRDPSLAYDAANMQRREHVVAGYRGTLGPIAEVGTKAIYPRIQEGGGEDADLVAAIMRAMITGYQGGPELNPSSLLPTTKHWPGEGAGGEAGITFDGVTIKYHMKPFQGAIDSGTGAVMPGYAGSDFLDPGGRGAGDSIGILAYLREVLDYDGLIITDWLPSGAWVRAANAGSDVMGGADPSAIDMNTFIAEVDNARLHKALRRIFRVKFALGIFENPYGDLDAVTAEHHSDANVAIAQRAAEASLTLLKNDSLLPFRMPAGSKLLVTGPRADDGLSHAIWRSAFEAAYGDQTIAAAISARGQQAGLDVVVDTSLAPTNQGYAGAVVVLGERSYTHGTAWDKEEPYIPQEQRDLLSHLSANNIPFVVVYILPRPYVIDFEVSLANAIVAAYRPGGAGGGPAVARLLFGDIKPQGKLPFQLPRNMTQVGNDNHPEIGEVWDIPYDMGATAAERQQIRDLINANQPVPPTFGDPLFQYGAGYEDFHLSDGSAPSAPQITSPTGGQVIGQAPVFTWNPAQDAETGIQYYEIVVDGVLRDTTLSTSYNAKGLHLSSGGHNLVIRARNWAEQTTASATVGFQFIDAVAPTQPAVVAVNALGGAQARIIWRSAGDNESGILEYVLRAGSAVLATVPGSDKNVAYRNLASTSTATSSSRQDDLRASYAVDGDPATRWSSAAADDQWLELDLGGLFALDRVALSWEAAYASGYVIETSRDRQSWSVALDVTGGTGGEESRALSVAAARYVRMRATVRATAYGVSLWEMAVMGRPVEEAQVGVNAPASITVEAVDRHGNRTTSAPYAY</sequence>
<dbReference type="Pfam" id="PF01915">
    <property type="entry name" value="Glyco_hydro_3_C"/>
    <property type="match status" value="1"/>
</dbReference>
<accession>D0LSQ6</accession>
<feature type="region of interest" description="Disordered" evidence="7">
    <location>
        <begin position="289"/>
        <end position="321"/>
    </location>
</feature>
<dbReference type="SUPFAM" id="SSF52279">
    <property type="entry name" value="Beta-D-glucan exohydrolase, C-terminal domain"/>
    <property type="match status" value="1"/>
</dbReference>
<feature type="compositionally biased region" description="Gly residues" evidence="7">
    <location>
        <begin position="289"/>
        <end position="298"/>
    </location>
</feature>
<dbReference type="Pfam" id="PF22633">
    <property type="entry name" value="F5_F8_type_C_2"/>
    <property type="match status" value="1"/>
</dbReference>
<dbReference type="EMBL" id="CP001804">
    <property type="protein sequence ID" value="ACY17278.1"/>
    <property type="molecule type" value="Genomic_DNA"/>
</dbReference>
<keyword evidence="5" id="KW-0378">Hydrolase</keyword>
<evidence type="ECO:0000256" key="5">
    <source>
        <dbReference type="ARBA" id="ARBA00022801"/>
    </source>
</evidence>
<dbReference type="Pfam" id="PF00933">
    <property type="entry name" value="Glyco_hydro_3"/>
    <property type="match status" value="1"/>
</dbReference>
<feature type="domain" description="F5/8 type C" evidence="8">
    <location>
        <begin position="282"/>
        <end position="424"/>
    </location>
</feature>
<dbReference type="CAZy" id="CBM32">
    <property type="family name" value="Carbohydrate-Binding Module Family 32"/>
</dbReference>
<gene>
    <name evidence="9" type="ordered locus">Hoch_4788</name>
</gene>
<dbReference type="RefSeq" id="WP_012829876.1">
    <property type="nucleotide sequence ID" value="NC_013440.1"/>
</dbReference>
<dbReference type="PANTHER" id="PTHR30620:SF16">
    <property type="entry name" value="LYSOSOMAL BETA GLUCOSIDASE"/>
    <property type="match status" value="1"/>
</dbReference>
<dbReference type="InterPro" id="IPR036962">
    <property type="entry name" value="Glyco_hydro_3_N_sf"/>
</dbReference>
<evidence type="ECO:0000313" key="9">
    <source>
        <dbReference type="EMBL" id="ACY17278.1"/>
    </source>
</evidence>
<evidence type="ECO:0000256" key="7">
    <source>
        <dbReference type="SAM" id="MobiDB-lite"/>
    </source>
</evidence>
<organism evidence="9 10">
    <name type="scientific">Haliangium ochraceum (strain DSM 14365 / JCM 11303 / SMP-2)</name>
    <dbReference type="NCBI Taxonomy" id="502025"/>
    <lineage>
        <taxon>Bacteria</taxon>
        <taxon>Pseudomonadati</taxon>
        <taxon>Myxococcota</taxon>
        <taxon>Polyangia</taxon>
        <taxon>Haliangiales</taxon>
        <taxon>Kofleriaceae</taxon>
        <taxon>Haliangium</taxon>
    </lineage>
</organism>
<dbReference type="PANTHER" id="PTHR30620">
    <property type="entry name" value="PERIPLASMIC BETA-GLUCOSIDASE-RELATED"/>
    <property type="match status" value="1"/>
</dbReference>
<keyword evidence="4" id="KW-0732">Signal</keyword>
<evidence type="ECO:0000256" key="2">
    <source>
        <dbReference type="ARBA" id="ARBA00005336"/>
    </source>
</evidence>
<evidence type="ECO:0000259" key="8">
    <source>
        <dbReference type="PROSITE" id="PS50022"/>
    </source>
</evidence>
<dbReference type="CAZy" id="GH3">
    <property type="family name" value="Glycoside Hydrolase Family 3"/>
</dbReference>
<dbReference type="Proteomes" id="UP000001880">
    <property type="component" value="Chromosome"/>
</dbReference>
<dbReference type="InterPro" id="IPR001764">
    <property type="entry name" value="Glyco_hydro_3_N"/>
</dbReference>